<dbReference type="RefSeq" id="WP_036136083.1">
    <property type="nucleotide sequence ID" value="NZ_AVPU01000008.1"/>
</dbReference>
<evidence type="ECO:0000313" key="2">
    <source>
        <dbReference type="Proteomes" id="UP000029998"/>
    </source>
</evidence>
<dbReference type="EMBL" id="AVPU01000008">
    <property type="protein sequence ID" value="KGM54939.1"/>
    <property type="molecule type" value="Genomic_DNA"/>
</dbReference>
<proteinExistence type="predicted"/>
<name>A0A0A0EWQ1_9GAMM</name>
<comment type="caution">
    <text evidence="1">The sequence shown here is derived from an EMBL/GenBank/DDBJ whole genome shotgun (WGS) entry which is preliminary data.</text>
</comment>
<organism evidence="1 2">
    <name type="scientific">Lysobacter daejeonensis GH1-9</name>
    <dbReference type="NCBI Taxonomy" id="1385517"/>
    <lineage>
        <taxon>Bacteria</taxon>
        <taxon>Pseudomonadati</taxon>
        <taxon>Pseudomonadota</taxon>
        <taxon>Gammaproteobacteria</taxon>
        <taxon>Lysobacterales</taxon>
        <taxon>Lysobacteraceae</taxon>
        <taxon>Aerolutibacter</taxon>
    </lineage>
</organism>
<accession>A0A0A0EWQ1</accession>
<reference evidence="1 2" key="1">
    <citation type="submission" date="2013-08" db="EMBL/GenBank/DDBJ databases">
        <title>Genome sequencing of Lysobacter.</title>
        <authorList>
            <person name="Zhang S."/>
            <person name="Wang G."/>
        </authorList>
    </citation>
    <scope>NUCLEOTIDE SEQUENCE [LARGE SCALE GENOMIC DNA]</scope>
    <source>
        <strain evidence="1 2">GH1-9</strain>
    </source>
</reference>
<evidence type="ECO:0008006" key="3">
    <source>
        <dbReference type="Google" id="ProtNLM"/>
    </source>
</evidence>
<dbReference type="AlphaFoldDB" id="A0A0A0EWQ1"/>
<dbReference type="eggNOG" id="ENOG502ZDFQ">
    <property type="taxonomic scope" value="Bacteria"/>
</dbReference>
<evidence type="ECO:0000313" key="1">
    <source>
        <dbReference type="EMBL" id="KGM54939.1"/>
    </source>
</evidence>
<dbReference type="OrthoDB" id="6028541at2"/>
<dbReference type="Proteomes" id="UP000029998">
    <property type="component" value="Unassembled WGS sequence"/>
</dbReference>
<sequence>MPTPLIPQEIFLLERYSSLEYYGLARDAWEDVVKYVADYLARFMNDLPLDYRSRPLPEQPDIVWGERVLPNFQDTLAYLYDGYIKRSHSDWSCYQGFQGGINGDIRGQREFSDAWFDEVEPGASDKYSELLYRAGRYADPIWRTAGAYWLSGTLSSRYDPDSRGPLPVVGAWPKYRLNPEVTVMSGERVPRTGIYLPEIDDSCAQFLIAGEPADEANVGYDPVRMQNVGQAPTHWVLVERVTGETVPLEAGLGPINIMPTRVPAGKLAPRSGYWLTPAKPSSRSHFKQGDVFPEVADSSYGATFWQWSPDQSDPKL</sequence>
<protein>
    <recommendedName>
        <fullName evidence="3">Immunity protein 72 domain-containing protein</fullName>
    </recommendedName>
</protein>
<keyword evidence="2" id="KW-1185">Reference proteome</keyword>
<gene>
    <name evidence="1" type="ORF">N800_01260</name>
</gene>